<keyword evidence="2" id="KW-1185">Reference proteome</keyword>
<dbReference type="EMBL" id="ASPP01022666">
    <property type="protein sequence ID" value="ETO11199.1"/>
    <property type="molecule type" value="Genomic_DNA"/>
</dbReference>
<evidence type="ECO:0000313" key="2">
    <source>
        <dbReference type="Proteomes" id="UP000023152"/>
    </source>
</evidence>
<comment type="caution">
    <text evidence="1">The sequence shown here is derived from an EMBL/GenBank/DDBJ whole genome shotgun (WGS) entry which is preliminary data.</text>
</comment>
<reference evidence="1 2" key="1">
    <citation type="journal article" date="2013" name="Curr. Biol.">
        <title>The Genome of the Foraminiferan Reticulomyxa filosa.</title>
        <authorList>
            <person name="Glockner G."/>
            <person name="Hulsmann N."/>
            <person name="Schleicher M."/>
            <person name="Noegel A.A."/>
            <person name="Eichinger L."/>
            <person name="Gallinger C."/>
            <person name="Pawlowski J."/>
            <person name="Sierra R."/>
            <person name="Euteneuer U."/>
            <person name="Pillet L."/>
            <person name="Moustafa A."/>
            <person name="Platzer M."/>
            <person name="Groth M."/>
            <person name="Szafranski K."/>
            <person name="Schliwa M."/>
        </authorList>
    </citation>
    <scope>NUCLEOTIDE SEQUENCE [LARGE SCALE GENOMIC DNA]</scope>
</reference>
<accession>X6MBF6</accession>
<protein>
    <submittedName>
        <fullName evidence="1">Uncharacterized protein</fullName>
    </submittedName>
</protein>
<organism evidence="1 2">
    <name type="scientific">Reticulomyxa filosa</name>
    <dbReference type="NCBI Taxonomy" id="46433"/>
    <lineage>
        <taxon>Eukaryota</taxon>
        <taxon>Sar</taxon>
        <taxon>Rhizaria</taxon>
        <taxon>Retaria</taxon>
        <taxon>Foraminifera</taxon>
        <taxon>Monothalamids</taxon>
        <taxon>Reticulomyxidae</taxon>
        <taxon>Reticulomyxa</taxon>
    </lineage>
</organism>
<gene>
    <name evidence="1" type="ORF">RFI_26177</name>
</gene>
<evidence type="ECO:0000313" key="1">
    <source>
        <dbReference type="EMBL" id="ETO11199.1"/>
    </source>
</evidence>
<proteinExistence type="predicted"/>
<dbReference type="AlphaFoldDB" id="X6MBF6"/>
<name>X6MBF6_RETFI</name>
<dbReference type="Proteomes" id="UP000023152">
    <property type="component" value="Unassembled WGS sequence"/>
</dbReference>
<sequence>RFQETCATLQKKKKKKKKKKKDINFVATTNLYNTDTDECRKELLIAAFMKWTKLFLLKKLVVHCHNEPIYFENEDERGNAMKALEYHHDAKIENEVFHRLAADGINPNILNSLLSYLREHDQFEVSDWANKSPELWDDKEEIAKTLIVAERKEIISIKKSKKILRSGF</sequence>
<feature type="non-terminal residue" evidence="1">
    <location>
        <position position="1"/>
    </location>
</feature>